<evidence type="ECO:0000256" key="1">
    <source>
        <dbReference type="SAM" id="Phobius"/>
    </source>
</evidence>
<dbReference type="AlphaFoldDB" id="T0ZVA5"/>
<reference evidence="2" key="1">
    <citation type="submission" date="2013-08" db="EMBL/GenBank/DDBJ databases">
        <authorList>
            <person name="Mendez C."/>
            <person name="Richter M."/>
            <person name="Ferrer M."/>
            <person name="Sanchez J."/>
        </authorList>
    </citation>
    <scope>NUCLEOTIDE SEQUENCE</scope>
</reference>
<keyword evidence="1" id="KW-1133">Transmembrane helix</keyword>
<name>T0ZVA5_9ZZZZ</name>
<evidence type="ECO:0000313" key="2">
    <source>
        <dbReference type="EMBL" id="EQD52201.1"/>
    </source>
</evidence>
<dbReference type="InterPro" id="IPR036259">
    <property type="entry name" value="MFS_trans_sf"/>
</dbReference>
<sequence length="85" mass="9313">TTLGYTAEWAGLATAPVGLLAVVLSPLVGRNLNRMNLRVAVSFAFIVFAWTSFWFAGFSTGSTFWQLVEPRLVQGIAIAFFFIPL</sequence>
<keyword evidence="1" id="KW-0472">Membrane</keyword>
<keyword evidence="1" id="KW-0812">Transmembrane</keyword>
<comment type="caution">
    <text evidence="2">The sequence shown here is derived from an EMBL/GenBank/DDBJ whole genome shotgun (WGS) entry which is preliminary data.</text>
</comment>
<gene>
    <name evidence="2" type="ORF">B1A_12804</name>
</gene>
<dbReference type="EMBL" id="AUZX01009329">
    <property type="protein sequence ID" value="EQD52201.1"/>
    <property type="molecule type" value="Genomic_DNA"/>
</dbReference>
<dbReference type="SUPFAM" id="SSF103473">
    <property type="entry name" value="MFS general substrate transporter"/>
    <property type="match status" value="1"/>
</dbReference>
<feature type="transmembrane region" description="Helical" evidence="1">
    <location>
        <begin position="6"/>
        <end position="27"/>
    </location>
</feature>
<accession>T0ZVA5</accession>
<organism evidence="2">
    <name type="scientific">mine drainage metagenome</name>
    <dbReference type="NCBI Taxonomy" id="410659"/>
    <lineage>
        <taxon>unclassified sequences</taxon>
        <taxon>metagenomes</taxon>
        <taxon>ecological metagenomes</taxon>
    </lineage>
</organism>
<dbReference type="Gene3D" id="1.20.1250.20">
    <property type="entry name" value="MFS general substrate transporter like domains"/>
    <property type="match status" value="1"/>
</dbReference>
<feature type="transmembrane region" description="Helical" evidence="1">
    <location>
        <begin position="39"/>
        <end position="58"/>
    </location>
</feature>
<feature type="non-terminal residue" evidence="2">
    <location>
        <position position="1"/>
    </location>
</feature>
<protein>
    <submittedName>
        <fullName evidence="2">Drug resistance transporter, EmrB/QacA subfamily</fullName>
    </submittedName>
</protein>
<reference evidence="2" key="2">
    <citation type="journal article" date="2014" name="ISME J.">
        <title>Microbial stratification in low pH oxic and suboxic macroscopic growths along an acid mine drainage.</title>
        <authorList>
            <person name="Mendez-Garcia C."/>
            <person name="Mesa V."/>
            <person name="Sprenger R.R."/>
            <person name="Richter M."/>
            <person name="Diez M.S."/>
            <person name="Solano J."/>
            <person name="Bargiela R."/>
            <person name="Golyshina O.V."/>
            <person name="Manteca A."/>
            <person name="Ramos J.L."/>
            <person name="Gallego J.R."/>
            <person name="Llorente I."/>
            <person name="Martins Dos Santos V.A."/>
            <person name="Jensen O.N."/>
            <person name="Pelaez A.I."/>
            <person name="Sanchez J."/>
            <person name="Ferrer M."/>
        </authorList>
    </citation>
    <scope>NUCLEOTIDE SEQUENCE</scope>
</reference>
<proteinExistence type="predicted"/>
<feature type="non-terminal residue" evidence="2">
    <location>
        <position position="85"/>
    </location>
</feature>